<organism evidence="1 2">
    <name type="scientific">Stylosanthes scabra</name>
    <dbReference type="NCBI Taxonomy" id="79078"/>
    <lineage>
        <taxon>Eukaryota</taxon>
        <taxon>Viridiplantae</taxon>
        <taxon>Streptophyta</taxon>
        <taxon>Embryophyta</taxon>
        <taxon>Tracheophyta</taxon>
        <taxon>Spermatophyta</taxon>
        <taxon>Magnoliopsida</taxon>
        <taxon>eudicotyledons</taxon>
        <taxon>Gunneridae</taxon>
        <taxon>Pentapetalae</taxon>
        <taxon>rosids</taxon>
        <taxon>fabids</taxon>
        <taxon>Fabales</taxon>
        <taxon>Fabaceae</taxon>
        <taxon>Papilionoideae</taxon>
        <taxon>50 kb inversion clade</taxon>
        <taxon>dalbergioids sensu lato</taxon>
        <taxon>Dalbergieae</taxon>
        <taxon>Pterocarpus clade</taxon>
        <taxon>Stylosanthes</taxon>
    </lineage>
</organism>
<accession>A0ABU6ZK37</accession>
<dbReference type="PANTHER" id="PTHR46033">
    <property type="entry name" value="PROTEIN MAIN-LIKE 2"/>
    <property type="match status" value="1"/>
</dbReference>
<reference evidence="1 2" key="1">
    <citation type="journal article" date="2023" name="Plants (Basel)">
        <title>Bridging the Gap: Combining Genomics and Transcriptomics Approaches to Understand Stylosanthes scabra, an Orphan Legume from the Brazilian Caatinga.</title>
        <authorList>
            <person name="Ferreira-Neto J.R.C."/>
            <person name="da Silva M.D."/>
            <person name="Binneck E."/>
            <person name="de Melo N.F."/>
            <person name="da Silva R.H."/>
            <person name="de Melo A.L.T.M."/>
            <person name="Pandolfi V."/>
            <person name="Bustamante F.O."/>
            <person name="Brasileiro-Vidal A.C."/>
            <person name="Benko-Iseppon A.M."/>
        </authorList>
    </citation>
    <scope>NUCLEOTIDE SEQUENCE [LARGE SCALE GENOMIC DNA]</scope>
    <source>
        <tissue evidence="1">Leaves</tissue>
    </source>
</reference>
<comment type="caution">
    <text evidence="1">The sequence shown here is derived from an EMBL/GenBank/DDBJ whole genome shotgun (WGS) entry which is preliminary data.</text>
</comment>
<dbReference type="Proteomes" id="UP001341840">
    <property type="component" value="Unassembled WGS sequence"/>
</dbReference>
<protein>
    <recommendedName>
        <fullName evidence="3">Aminotransferase-like plant mobile domain-containing protein</fullName>
    </recommendedName>
</protein>
<keyword evidence="2" id="KW-1185">Reference proteome</keyword>
<proteinExistence type="predicted"/>
<evidence type="ECO:0000313" key="2">
    <source>
        <dbReference type="Proteomes" id="UP001341840"/>
    </source>
</evidence>
<evidence type="ECO:0000313" key="1">
    <source>
        <dbReference type="EMBL" id="MED6222314.1"/>
    </source>
</evidence>
<dbReference type="InterPro" id="IPR044824">
    <property type="entry name" value="MAIN-like"/>
</dbReference>
<dbReference type="EMBL" id="JASCZI010272458">
    <property type="protein sequence ID" value="MED6222314.1"/>
    <property type="molecule type" value="Genomic_DNA"/>
</dbReference>
<dbReference type="PANTHER" id="PTHR46033:SF8">
    <property type="entry name" value="PROTEIN MAINTENANCE OF MERISTEMS-LIKE"/>
    <property type="match status" value="1"/>
</dbReference>
<gene>
    <name evidence="1" type="ORF">PIB30_063171</name>
</gene>
<name>A0ABU6ZK37_9FABA</name>
<evidence type="ECO:0008006" key="3">
    <source>
        <dbReference type="Google" id="ProtNLM"/>
    </source>
</evidence>
<sequence>MAERLIEEIAAEDRSEMYRLNGISHVAHNVHNERDRCITNVRQQIAIDLHPRVVPFVQLAGLLPVAQLTEHWFKIGEPSISAFIERWRPETHSFHMPWASALSHSRMSRTIWVSPSTASL</sequence>